<reference evidence="2" key="1">
    <citation type="submission" date="2017-05" db="UniProtKB">
        <authorList>
            <consortium name="EnsemblMetazoa"/>
        </authorList>
    </citation>
    <scope>IDENTIFICATION</scope>
</reference>
<proteinExistence type="predicted"/>
<dbReference type="PROSITE" id="PS50994">
    <property type="entry name" value="INTEGRASE"/>
    <property type="match status" value="1"/>
</dbReference>
<dbReference type="OMA" id="STHITSR"/>
<feature type="domain" description="Integrase catalytic" evidence="1">
    <location>
        <begin position="1"/>
        <end position="104"/>
    </location>
</feature>
<organism evidence="2">
    <name type="scientific">Amphimedon queenslandica</name>
    <name type="common">Sponge</name>
    <dbReference type="NCBI Taxonomy" id="400682"/>
    <lineage>
        <taxon>Eukaryota</taxon>
        <taxon>Metazoa</taxon>
        <taxon>Porifera</taxon>
        <taxon>Demospongiae</taxon>
        <taxon>Heteroscleromorpha</taxon>
        <taxon>Haplosclerida</taxon>
        <taxon>Niphatidae</taxon>
        <taxon>Amphimedon</taxon>
    </lineage>
</organism>
<dbReference type="InterPro" id="IPR036397">
    <property type="entry name" value="RNaseH_sf"/>
</dbReference>
<dbReference type="InterPro" id="IPR050951">
    <property type="entry name" value="Retrovirus_Pol_polyprotein"/>
</dbReference>
<accession>A0A1X7U9T7</accession>
<dbReference type="Gene3D" id="3.30.420.10">
    <property type="entry name" value="Ribonuclease H-like superfamily/Ribonuclease H"/>
    <property type="match status" value="1"/>
</dbReference>
<name>A0A1X7U9T7_AMPQE</name>
<dbReference type="PANTHER" id="PTHR37984:SF5">
    <property type="entry name" value="PROTEIN NYNRIN-LIKE"/>
    <property type="match status" value="1"/>
</dbReference>
<dbReference type="eggNOG" id="KOG0017">
    <property type="taxonomic scope" value="Eukaryota"/>
</dbReference>
<evidence type="ECO:0000259" key="1">
    <source>
        <dbReference type="PROSITE" id="PS50994"/>
    </source>
</evidence>
<protein>
    <recommendedName>
        <fullName evidence="1">Integrase catalytic domain-containing protein</fullName>
    </recommendedName>
</protein>
<dbReference type="EnsemblMetazoa" id="Aqu2.1.24423_001">
    <property type="protein sequence ID" value="Aqu2.1.24423_001"/>
    <property type="gene ID" value="Aqu2.1.24423"/>
</dbReference>
<sequence>MQLASITATKVITALKSIFSRYGIPEVLMSDNCPKFACSQMKDIATQYQSTHITSRPLYPQSNGLAERSVKTVKALLQDAEDPYLALLIEQPLYPGATSVLLNF</sequence>
<dbReference type="InterPro" id="IPR001584">
    <property type="entry name" value="Integrase_cat-core"/>
</dbReference>
<dbReference type="SUPFAM" id="SSF53098">
    <property type="entry name" value="Ribonuclease H-like"/>
    <property type="match status" value="1"/>
</dbReference>
<dbReference type="AlphaFoldDB" id="A0A1X7U9T7"/>
<dbReference type="InterPro" id="IPR012337">
    <property type="entry name" value="RNaseH-like_sf"/>
</dbReference>
<dbReference type="PANTHER" id="PTHR37984">
    <property type="entry name" value="PROTEIN CBG26694"/>
    <property type="match status" value="1"/>
</dbReference>
<dbReference type="InParanoid" id="A0A1X7U9T7"/>
<dbReference type="GO" id="GO:0003676">
    <property type="term" value="F:nucleic acid binding"/>
    <property type="evidence" value="ECO:0007669"/>
    <property type="project" value="InterPro"/>
</dbReference>
<evidence type="ECO:0000313" key="2">
    <source>
        <dbReference type="EnsemblMetazoa" id="Aqu2.1.24423_001"/>
    </source>
</evidence>
<dbReference type="GO" id="GO:0015074">
    <property type="term" value="P:DNA integration"/>
    <property type="evidence" value="ECO:0007669"/>
    <property type="project" value="InterPro"/>
</dbReference>